<dbReference type="InterPro" id="IPR011009">
    <property type="entry name" value="Kinase-like_dom_sf"/>
</dbReference>
<evidence type="ECO:0000313" key="1">
    <source>
        <dbReference type="EMBL" id="MET4633179.1"/>
    </source>
</evidence>
<accession>A0ABV2QVY2</accession>
<dbReference type="Gene3D" id="1.10.510.10">
    <property type="entry name" value="Transferase(Phosphotransferase) domain 1"/>
    <property type="match status" value="1"/>
</dbReference>
<keyword evidence="1" id="KW-0808">Transferase</keyword>
<gene>
    <name evidence="1" type="ORF">ABIE08_001092</name>
</gene>
<comment type="caution">
    <text evidence="1">The sequence shown here is derived from an EMBL/GenBank/DDBJ whole genome shotgun (WGS) entry which is preliminary data.</text>
</comment>
<dbReference type="EC" id="2.7.1.72" evidence="1"/>
<protein>
    <submittedName>
        <fullName evidence="1">Streptomycin 6-kinase</fullName>
        <ecNumber evidence="1">2.7.1.72</ecNumber>
    </submittedName>
</protein>
<dbReference type="GO" id="GO:0050300">
    <property type="term" value="F:aminoglycoside 6-kinase activity"/>
    <property type="evidence" value="ECO:0007669"/>
    <property type="project" value="UniProtKB-EC"/>
</dbReference>
<evidence type="ECO:0000313" key="2">
    <source>
        <dbReference type="Proteomes" id="UP001549321"/>
    </source>
</evidence>
<dbReference type="RefSeq" id="WP_354549326.1">
    <property type="nucleotide sequence ID" value="NZ_JBEPSM010000001.1"/>
</dbReference>
<proteinExistence type="predicted"/>
<organism evidence="1 2">
    <name type="scientific">Kaistia defluvii</name>
    <dbReference type="NCBI Taxonomy" id="410841"/>
    <lineage>
        <taxon>Bacteria</taxon>
        <taxon>Pseudomonadati</taxon>
        <taxon>Pseudomonadota</taxon>
        <taxon>Alphaproteobacteria</taxon>
        <taxon>Hyphomicrobiales</taxon>
        <taxon>Kaistiaceae</taxon>
        <taxon>Kaistia</taxon>
    </lineage>
</organism>
<reference evidence="1 2" key="1">
    <citation type="submission" date="2024-06" db="EMBL/GenBank/DDBJ databases">
        <title>Sorghum-associated microbial communities from plants grown in Nebraska, USA.</title>
        <authorList>
            <person name="Schachtman D."/>
        </authorList>
    </citation>
    <scope>NUCLEOTIDE SEQUENCE [LARGE SCALE GENOMIC DNA]</scope>
    <source>
        <strain evidence="1 2">3207</strain>
    </source>
</reference>
<dbReference type="EMBL" id="JBEPSM010000001">
    <property type="protein sequence ID" value="MET4633179.1"/>
    <property type="molecule type" value="Genomic_DNA"/>
</dbReference>
<sequence>MQAQRQDFESYLRLWSLAPDGDVIVTHTSRLLPVRRDGVPLMLKLSHASEERYGGQLMLWWDGEGAVRILEHDDDALLMERATGPRSVSDMARSGEDDAASLIICEVARRLHAPRPGSAPAATSLDLWFRDLFPAADRHGGVLVAAAETARALLGDPRDIRVLHGDLHHGNVLDGGARGFLAIDPKRLLGERSFDFANLFCNPDAAVATRPGRLTRQAGIVAEAAGLDRERLMRWILAYAGLSAAWHLDDGTDPALALAVAGIAKRDIEGG</sequence>
<name>A0ABV2QVY2_9HYPH</name>
<dbReference type="SUPFAM" id="SSF56112">
    <property type="entry name" value="Protein kinase-like (PK-like)"/>
    <property type="match status" value="1"/>
</dbReference>
<dbReference type="Proteomes" id="UP001549321">
    <property type="component" value="Unassembled WGS sequence"/>
</dbReference>
<dbReference type="Pfam" id="PF04655">
    <property type="entry name" value="APH_6_hur"/>
    <property type="match status" value="1"/>
</dbReference>
<keyword evidence="2" id="KW-1185">Reference proteome</keyword>
<dbReference type="InterPro" id="IPR006748">
    <property type="entry name" value="NH2Glyco/OHUrea_AB-resist_kin"/>
</dbReference>